<dbReference type="STRING" id="914234.M2QGH2"/>
<dbReference type="OrthoDB" id="6500128at2759"/>
<dbReference type="HOGENOM" id="CLU_2855796_0_0_1"/>
<feature type="non-terminal residue" evidence="1">
    <location>
        <position position="1"/>
    </location>
</feature>
<accession>M2QGH2</accession>
<dbReference type="AlphaFoldDB" id="M2QGH2"/>
<evidence type="ECO:0000313" key="1">
    <source>
        <dbReference type="EMBL" id="EMD36148.1"/>
    </source>
</evidence>
<name>M2QGH2_CERS8</name>
<protein>
    <recommendedName>
        <fullName evidence="3">ABC transporter domain-containing protein</fullName>
    </recommendedName>
</protein>
<dbReference type="Gene3D" id="3.40.50.300">
    <property type="entry name" value="P-loop containing nucleotide triphosphate hydrolases"/>
    <property type="match status" value="1"/>
</dbReference>
<organism evidence="1 2">
    <name type="scientific">Ceriporiopsis subvermispora (strain B)</name>
    <name type="common">White-rot fungus</name>
    <name type="synonym">Gelatoporia subvermispora</name>
    <dbReference type="NCBI Taxonomy" id="914234"/>
    <lineage>
        <taxon>Eukaryota</taxon>
        <taxon>Fungi</taxon>
        <taxon>Dikarya</taxon>
        <taxon>Basidiomycota</taxon>
        <taxon>Agaricomycotina</taxon>
        <taxon>Agaricomycetes</taxon>
        <taxon>Polyporales</taxon>
        <taxon>Gelatoporiaceae</taxon>
        <taxon>Gelatoporia</taxon>
    </lineage>
</organism>
<reference evidence="1 2" key="1">
    <citation type="journal article" date="2012" name="Proc. Natl. Acad. Sci. U.S.A.">
        <title>Comparative genomics of Ceriporiopsis subvermispora and Phanerochaete chrysosporium provide insight into selective ligninolysis.</title>
        <authorList>
            <person name="Fernandez-Fueyo E."/>
            <person name="Ruiz-Duenas F.J."/>
            <person name="Ferreira P."/>
            <person name="Floudas D."/>
            <person name="Hibbett D.S."/>
            <person name="Canessa P."/>
            <person name="Larrondo L.F."/>
            <person name="James T.Y."/>
            <person name="Seelenfreund D."/>
            <person name="Lobos S."/>
            <person name="Polanco R."/>
            <person name="Tello M."/>
            <person name="Honda Y."/>
            <person name="Watanabe T."/>
            <person name="Watanabe T."/>
            <person name="Ryu J.S."/>
            <person name="Kubicek C.P."/>
            <person name="Schmoll M."/>
            <person name="Gaskell J."/>
            <person name="Hammel K.E."/>
            <person name="St John F.J."/>
            <person name="Vanden Wymelenberg A."/>
            <person name="Sabat G."/>
            <person name="Splinter BonDurant S."/>
            <person name="Syed K."/>
            <person name="Yadav J.S."/>
            <person name="Doddapaneni H."/>
            <person name="Subramanian V."/>
            <person name="Lavin J.L."/>
            <person name="Oguiza J.A."/>
            <person name="Perez G."/>
            <person name="Pisabarro A.G."/>
            <person name="Ramirez L."/>
            <person name="Santoyo F."/>
            <person name="Master E."/>
            <person name="Coutinho P.M."/>
            <person name="Henrissat B."/>
            <person name="Lombard V."/>
            <person name="Magnuson J.K."/>
            <person name="Kuees U."/>
            <person name="Hori C."/>
            <person name="Igarashi K."/>
            <person name="Samejima M."/>
            <person name="Held B.W."/>
            <person name="Barry K.W."/>
            <person name="LaButti K.M."/>
            <person name="Lapidus A."/>
            <person name="Lindquist E.A."/>
            <person name="Lucas S.M."/>
            <person name="Riley R."/>
            <person name="Salamov A.A."/>
            <person name="Hoffmeister D."/>
            <person name="Schwenk D."/>
            <person name="Hadar Y."/>
            <person name="Yarden O."/>
            <person name="de Vries R.P."/>
            <person name="Wiebenga A."/>
            <person name="Stenlid J."/>
            <person name="Eastwood D."/>
            <person name="Grigoriev I.V."/>
            <person name="Berka R.M."/>
            <person name="Blanchette R.A."/>
            <person name="Kersten P."/>
            <person name="Martinez A.T."/>
            <person name="Vicuna R."/>
            <person name="Cullen D."/>
        </authorList>
    </citation>
    <scope>NUCLEOTIDE SEQUENCE [LARGE SCALE GENOMIC DNA]</scope>
    <source>
        <strain evidence="1 2">B</strain>
    </source>
</reference>
<feature type="non-terminal residue" evidence="1">
    <location>
        <position position="65"/>
    </location>
</feature>
<dbReference type="SUPFAM" id="SSF52540">
    <property type="entry name" value="P-loop containing nucleoside triphosphate hydrolases"/>
    <property type="match status" value="1"/>
</dbReference>
<dbReference type="InterPro" id="IPR027417">
    <property type="entry name" value="P-loop_NTPase"/>
</dbReference>
<sequence length="65" mass="7272">QILALARTIFRQSKILILDEGIILTKDHATDSVSQQSLRNELGRDVTLTIVAHCLRTIMDVNTIV</sequence>
<evidence type="ECO:0008006" key="3">
    <source>
        <dbReference type="Google" id="ProtNLM"/>
    </source>
</evidence>
<dbReference type="Proteomes" id="UP000016930">
    <property type="component" value="Unassembled WGS sequence"/>
</dbReference>
<gene>
    <name evidence="1" type="ORF">CERSUDRAFT_26904</name>
</gene>
<dbReference type="EMBL" id="KB445798">
    <property type="protein sequence ID" value="EMD36148.1"/>
    <property type="molecule type" value="Genomic_DNA"/>
</dbReference>
<keyword evidence="2" id="KW-1185">Reference proteome</keyword>
<evidence type="ECO:0000313" key="2">
    <source>
        <dbReference type="Proteomes" id="UP000016930"/>
    </source>
</evidence>
<proteinExistence type="predicted"/>